<dbReference type="Proteomes" id="UP001589692">
    <property type="component" value="Unassembled WGS sequence"/>
</dbReference>
<organism evidence="1 2">
    <name type="scientific">Rhizobium puerariae</name>
    <dbReference type="NCBI Taxonomy" id="1585791"/>
    <lineage>
        <taxon>Bacteria</taxon>
        <taxon>Pseudomonadati</taxon>
        <taxon>Pseudomonadota</taxon>
        <taxon>Alphaproteobacteria</taxon>
        <taxon>Hyphomicrobiales</taxon>
        <taxon>Rhizobiaceae</taxon>
        <taxon>Rhizobium/Agrobacterium group</taxon>
        <taxon>Rhizobium</taxon>
    </lineage>
</organism>
<dbReference type="RefSeq" id="WP_377261966.1">
    <property type="nucleotide sequence ID" value="NZ_JBHMAA010000015.1"/>
</dbReference>
<protein>
    <submittedName>
        <fullName evidence="1">Uncharacterized protein</fullName>
    </submittedName>
</protein>
<sequence length="61" mass="6519">MVASLPVKQAAYSVPTSAPVERGQEVVAQSEGKIIQTNYLGRAPYICTPSGFGSTSRCFLR</sequence>
<accession>A0ABV6ALC7</accession>
<comment type="caution">
    <text evidence="1">The sequence shown here is derived from an EMBL/GenBank/DDBJ whole genome shotgun (WGS) entry which is preliminary data.</text>
</comment>
<dbReference type="EMBL" id="JBHMAA010000015">
    <property type="protein sequence ID" value="MFB9950108.1"/>
    <property type="molecule type" value="Genomic_DNA"/>
</dbReference>
<name>A0ABV6ALC7_9HYPH</name>
<proteinExistence type="predicted"/>
<keyword evidence="2" id="KW-1185">Reference proteome</keyword>
<gene>
    <name evidence="1" type="ORF">ACFFP0_14700</name>
</gene>
<evidence type="ECO:0000313" key="2">
    <source>
        <dbReference type="Proteomes" id="UP001589692"/>
    </source>
</evidence>
<evidence type="ECO:0000313" key="1">
    <source>
        <dbReference type="EMBL" id="MFB9950108.1"/>
    </source>
</evidence>
<reference evidence="1 2" key="1">
    <citation type="submission" date="2024-09" db="EMBL/GenBank/DDBJ databases">
        <authorList>
            <person name="Sun Q."/>
            <person name="Mori K."/>
        </authorList>
    </citation>
    <scope>NUCLEOTIDE SEQUENCE [LARGE SCALE GENOMIC DNA]</scope>
    <source>
        <strain evidence="1 2">TBRC 4938</strain>
    </source>
</reference>